<dbReference type="EMBL" id="CP011542">
    <property type="protein sequence ID" value="AKK05254.1"/>
    <property type="molecule type" value="Genomic_DNA"/>
</dbReference>
<keyword evidence="1" id="KW-0175">Coiled coil</keyword>
<evidence type="ECO:0000256" key="1">
    <source>
        <dbReference type="SAM" id="Coils"/>
    </source>
</evidence>
<feature type="region of interest" description="Disordered" evidence="2">
    <location>
        <begin position="98"/>
        <end position="117"/>
    </location>
</feature>
<organism evidence="5 6">
    <name type="scientific">Corynebacterium mustelae</name>
    <dbReference type="NCBI Taxonomy" id="571915"/>
    <lineage>
        <taxon>Bacteria</taxon>
        <taxon>Bacillati</taxon>
        <taxon>Actinomycetota</taxon>
        <taxon>Actinomycetes</taxon>
        <taxon>Mycobacteriales</taxon>
        <taxon>Corynebacteriaceae</taxon>
        <taxon>Corynebacterium</taxon>
    </lineage>
</organism>
<dbReference type="PATRIC" id="fig|571915.4.peg.3362"/>
<dbReference type="AlphaFoldDB" id="A0A0G3H3U4"/>
<gene>
    <name evidence="4" type="ORF">CMUST_04560</name>
    <name evidence="5" type="ORF">CMUST_15660</name>
</gene>
<reference evidence="5 6" key="1">
    <citation type="journal article" date="2015" name="Genome Announc.">
        <title>Complete Genome Sequence of the Type Strain Corynebacterium mustelae DSM 45274, Isolated from Various Tissues of a Male Ferret with Lethal Sepsis.</title>
        <authorList>
            <person name="Ruckert C."/>
            <person name="Eimer J."/>
            <person name="Winkler A."/>
            <person name="Tauch A."/>
        </authorList>
    </citation>
    <scope>NUCLEOTIDE SEQUENCE [LARGE SCALE GENOMIC DNA]</scope>
    <source>
        <strain evidence="5 6">DSM 45274</strain>
        <plasmid evidence="5">phiCmus45274</plasmid>
        <plasmid evidence="6">Plasmid phiCmus45274</plasmid>
    </source>
</reference>
<evidence type="ECO:0000313" key="6">
    <source>
        <dbReference type="Proteomes" id="UP000035199"/>
    </source>
</evidence>
<accession>A0A0G3H3U4</accession>
<keyword evidence="3" id="KW-0812">Transmembrane</keyword>
<dbReference type="RefSeq" id="WP_047261500.1">
    <property type="nucleotide sequence ID" value="NZ_CP011542.1"/>
</dbReference>
<keyword evidence="3" id="KW-0472">Membrane</keyword>
<name>A0A0G3H3U4_9CORY</name>
<keyword evidence="6" id="KW-1185">Reference proteome</keyword>
<dbReference type="OrthoDB" id="4415846at2"/>
<dbReference type="STRING" id="571915.CMUST_04560"/>
<sequence>MNEYVTAILTSPANMVIAIITAISGYLAVRQKAKADKYIARGPDWDAFAEHQKGMIDSLRLQVEDLQKLYQELKEELAAWQKKYWTAIRHIRTVHDKNPQLRDSQPIPENIADDVEL</sequence>
<feature type="coiled-coil region" evidence="1">
    <location>
        <begin position="49"/>
        <end position="83"/>
    </location>
</feature>
<keyword evidence="5" id="KW-0614">Plasmid</keyword>
<evidence type="ECO:0000256" key="2">
    <source>
        <dbReference type="SAM" id="MobiDB-lite"/>
    </source>
</evidence>
<dbReference type="KEGG" id="cmv:CMUST_04560"/>
<proteinExistence type="predicted"/>
<dbReference type="Proteomes" id="UP000035199">
    <property type="component" value="Plasmid phiCmus45274"/>
</dbReference>
<evidence type="ECO:0000313" key="4">
    <source>
        <dbReference type="EMBL" id="AKK05254.1"/>
    </source>
</evidence>
<dbReference type="EMBL" id="CP011544">
    <property type="protein sequence ID" value="AKK07420.1"/>
    <property type="molecule type" value="Genomic_DNA"/>
</dbReference>
<evidence type="ECO:0000313" key="5">
    <source>
        <dbReference type="EMBL" id="AKK07420.1"/>
    </source>
</evidence>
<dbReference type="Proteomes" id="UP000035199">
    <property type="component" value="Chromosome"/>
</dbReference>
<geneLocation type="plasmid" evidence="5 6">
    <name>phiCmus45274</name>
</geneLocation>
<evidence type="ECO:0000256" key="3">
    <source>
        <dbReference type="SAM" id="Phobius"/>
    </source>
</evidence>
<reference evidence="6" key="2">
    <citation type="submission" date="2015-05" db="EMBL/GenBank/DDBJ databases">
        <title>Complete genome sequence of Corynebacterium mustelae DSM 45274, isolated from various tissues of a male ferret with lethal sepsis.</title>
        <authorList>
            <person name="Ruckert C."/>
            <person name="Albersmeier A."/>
            <person name="Winkler A."/>
            <person name="Tauch A."/>
        </authorList>
    </citation>
    <scope>NUCLEOTIDE SEQUENCE [LARGE SCALE GENOMIC DNA]</scope>
    <source>
        <strain evidence="6">DSM 45274</strain>
        <plasmid evidence="6">Plasmid phiCmus45274</plasmid>
    </source>
</reference>
<dbReference type="KEGG" id="cmv:CMUST_15660"/>
<protein>
    <submittedName>
        <fullName evidence="5">Uncharacterized protein</fullName>
    </submittedName>
</protein>
<feature type="transmembrane region" description="Helical" evidence="3">
    <location>
        <begin position="6"/>
        <end position="29"/>
    </location>
</feature>
<keyword evidence="3" id="KW-1133">Transmembrane helix</keyword>